<name>A0A9P0XLT6_PIEBR</name>
<reference evidence="2" key="1">
    <citation type="submission" date="2022-05" db="EMBL/GenBank/DDBJ databases">
        <authorList>
            <person name="Okamura Y."/>
        </authorList>
    </citation>
    <scope>NUCLEOTIDE SEQUENCE</scope>
</reference>
<keyword evidence="3" id="KW-1185">Reference proteome</keyword>
<protein>
    <submittedName>
        <fullName evidence="2">Uncharacterized protein</fullName>
    </submittedName>
</protein>
<sequence>MVVPRVKLSEKYIVSEMEEMEREDNFRLKRFKELKTKKNQASNAQKCPACKMPIDKCICEKPLEGQRIECPICDDKTEPKDKECVCVRKEEEQIIQPVSKVKLDENVCTFNETVGDVLREVRSCPVIAEEEDKQPVQIIKEATVTPEKSCTCVDNSVDWNTLCKIIGTEKLKELKDIYTAKSKQSHNECSCEHIDSKSMTETPENSCTCVPKPVNLEDLCRKVDVEEMQRIKDIYLQKALNPDPSQYECSCEPIKNKSNSNEGKSDTKSVQVPSNTHECLKCQKIKSKDSKNVSININDNKDEEENANVQPQQDKDIVGDDNTDTKEKECICAHQEEEQIIQPVSKVTLDENVCTFDETVGDVLREVCSCPLIAEEDKQPVQIIKEATVTPEKSCTCVDNSLDWNNLCKIIGTEKLKELKDIYTAKSKQSQNECPCEPIESKSMTKTPEKSCTCMPKPVNLEDLCRKVDVEEMQRIKDIYLQKALNPDPSRYECSCEPIQNKSNLSEGKSDTKSVKIPSNTHECLKCQKIKSKESKNVSIDINENKNENANVQPQQDKDIVGDSQELGITVTEFKEFVTIKRFRKEDGTIGEERQVVTVKTEAKHPPNTDTQSCLSCKSLKQKNSSSTQAKVKITFPVEKKPSETSNVSVKSCTICKMKASGSNISVDSRVSFKKIERASKATQTGDKSKGTCCKMNKGEKSSSATSSMDGKSSDTCLKHSSSNITNRTKSCCLIKIVSKPKDDHSKDDKLIADNCFELIKRILLESNKSNASKPSVCSCQSKNEVKCSKSQTSTKTCECTKSSPSLKSEKSPQYSSESFVSCKDSICKKKESESSCKCKSETKDDTCPACGSKVAPSKPVNKSSECSCVKSKPTKFESNPSLLSYDSFQKSIGIETDCPKCAKSQSAARNSACQQPKPECPLCSKHSKSFKSKSDSSIQQTKCCLQPKIESIQSKCPTCAQKNASFCNSAKPNCQCSQDSSTSKNTSEHSKSCVQVVECESCCEPKAKEEQQTKCCKQPRTESNQSKCPICAQKNACSCNSAKPNCQCSQDSSTSKNTSEHSKSCVQVVECESCCEPKAKEEQQTKCCKQPKTESNQSKCPICAQKNASSCNSAKPNCQCSQDSSTSKNTSEHSKSCVQVVECESCCEPKAKEEQQTKCCKQPKTESNQSKCPICAQKNASSCNSAKPNCQCSQDSSTSKNTSEHSKSCVQVVECESCCEPKAKEEQQTKCCKQPKTESNQSKCPICAQKNACSCNSAKPNRQSSQDSKKTSEHSKSSVQFVECEICCESKVNVVQQTKCCNQPKTESNQSKCPICAQKNACSCNSAKPNRQCSQDSKKPSEHSKSSVQFVESEICCDPKSKDVATSTRRSDRYDVRNIEMLKPNKQLSLTAINSCTCSSASNVAGDKWFEPPQKASSYHDRCYH</sequence>
<organism evidence="2 3">
    <name type="scientific">Pieris brassicae</name>
    <name type="common">White butterfly</name>
    <name type="synonym">Large white butterfly</name>
    <dbReference type="NCBI Taxonomy" id="7116"/>
    <lineage>
        <taxon>Eukaryota</taxon>
        <taxon>Metazoa</taxon>
        <taxon>Ecdysozoa</taxon>
        <taxon>Arthropoda</taxon>
        <taxon>Hexapoda</taxon>
        <taxon>Insecta</taxon>
        <taxon>Pterygota</taxon>
        <taxon>Neoptera</taxon>
        <taxon>Endopterygota</taxon>
        <taxon>Lepidoptera</taxon>
        <taxon>Glossata</taxon>
        <taxon>Ditrysia</taxon>
        <taxon>Papilionoidea</taxon>
        <taxon>Pieridae</taxon>
        <taxon>Pierinae</taxon>
        <taxon>Pieris</taxon>
    </lineage>
</organism>
<dbReference type="Proteomes" id="UP001152562">
    <property type="component" value="Unassembled WGS sequence"/>
</dbReference>
<feature type="compositionally biased region" description="Polar residues" evidence="1">
    <location>
        <begin position="1326"/>
        <end position="1336"/>
    </location>
</feature>
<feature type="compositionally biased region" description="Basic and acidic residues" evidence="1">
    <location>
        <begin position="313"/>
        <end position="322"/>
    </location>
</feature>
<dbReference type="EMBL" id="CALOZG010000087">
    <property type="protein sequence ID" value="CAH4039048.1"/>
    <property type="molecule type" value="Genomic_DNA"/>
</dbReference>
<evidence type="ECO:0000256" key="1">
    <source>
        <dbReference type="SAM" id="MobiDB-lite"/>
    </source>
</evidence>
<feature type="region of interest" description="Disordered" evidence="1">
    <location>
        <begin position="1326"/>
        <end position="1347"/>
    </location>
</feature>
<feature type="region of interest" description="Disordered" evidence="1">
    <location>
        <begin position="298"/>
        <end position="322"/>
    </location>
</feature>
<feature type="region of interest" description="Disordered" evidence="1">
    <location>
        <begin position="1255"/>
        <end position="1275"/>
    </location>
</feature>
<dbReference type="Gene3D" id="1.10.287.3240">
    <property type="match status" value="1"/>
</dbReference>
<gene>
    <name evidence="2" type="ORF">PIBRA_LOCUS14510</name>
</gene>
<accession>A0A9P0XLT6</accession>
<comment type="caution">
    <text evidence="2">The sequence shown here is derived from an EMBL/GenBank/DDBJ whole genome shotgun (WGS) entry which is preliminary data.</text>
</comment>
<evidence type="ECO:0000313" key="3">
    <source>
        <dbReference type="Proteomes" id="UP001152562"/>
    </source>
</evidence>
<evidence type="ECO:0000313" key="2">
    <source>
        <dbReference type="EMBL" id="CAH4039048.1"/>
    </source>
</evidence>
<feature type="compositionally biased region" description="Basic and acidic residues" evidence="1">
    <location>
        <begin position="1337"/>
        <end position="1346"/>
    </location>
</feature>
<proteinExistence type="predicted"/>
<feature type="compositionally biased region" description="Polar residues" evidence="1">
    <location>
        <begin position="1255"/>
        <end position="1267"/>
    </location>
</feature>